<keyword evidence="3" id="KW-1185">Reference proteome</keyword>
<proteinExistence type="predicted"/>
<gene>
    <name evidence="2" type="ORF">MsAg5_17240</name>
</gene>
<feature type="coiled-coil region" evidence="1">
    <location>
        <begin position="28"/>
        <end position="84"/>
    </location>
</feature>
<accession>A0AAE4MJS9</accession>
<sequence length="109" mass="13224">MFESFKIIESQTEKREQEIFRLDELVRSNNLTADYKKISEELMHLLNQSKESITELDKNTKMYEMKINNQIDEMQKELKELLLINQNKIWSINLQIKNKKKELKILYSK</sequence>
<keyword evidence="1" id="KW-0175">Coiled coil</keyword>
<dbReference type="Proteomes" id="UP001271789">
    <property type="component" value="Unassembled WGS sequence"/>
</dbReference>
<reference evidence="2" key="1">
    <citation type="submission" date="2023-06" db="EMBL/GenBank/DDBJ databases">
        <title>Genome sequence of Methanosarcinaceae archaeon Ag5.</title>
        <authorList>
            <person name="Protasov E."/>
            <person name="Platt K."/>
            <person name="Poehlein A."/>
            <person name="Daniel R."/>
            <person name="Brune A."/>
        </authorList>
    </citation>
    <scope>NUCLEOTIDE SEQUENCE</scope>
    <source>
        <strain evidence="2">Ag5</strain>
    </source>
</reference>
<evidence type="ECO:0000313" key="2">
    <source>
        <dbReference type="EMBL" id="MDV0447807.1"/>
    </source>
</evidence>
<evidence type="ECO:0000256" key="1">
    <source>
        <dbReference type="SAM" id="Coils"/>
    </source>
</evidence>
<dbReference type="AlphaFoldDB" id="A0AAE4MJS9"/>
<organism evidence="2 3">
    <name type="scientific">Methanolapillus africanus</name>
    <dbReference type="NCBI Taxonomy" id="3028297"/>
    <lineage>
        <taxon>Archaea</taxon>
        <taxon>Methanobacteriati</taxon>
        <taxon>Methanobacteriota</taxon>
        <taxon>Stenosarchaea group</taxon>
        <taxon>Methanomicrobia</taxon>
        <taxon>Methanosarcinales</taxon>
        <taxon>Methanosarcinaceae</taxon>
        <taxon>Methanolapillus</taxon>
    </lineage>
</organism>
<dbReference type="EMBL" id="JAWDKD010000026">
    <property type="protein sequence ID" value="MDV0447807.1"/>
    <property type="molecule type" value="Genomic_DNA"/>
</dbReference>
<name>A0AAE4MJS9_9EURY</name>
<comment type="caution">
    <text evidence="2">The sequence shown here is derived from an EMBL/GenBank/DDBJ whole genome shotgun (WGS) entry which is preliminary data.</text>
</comment>
<protein>
    <submittedName>
        <fullName evidence="2">Uncharacterized protein</fullName>
    </submittedName>
</protein>
<evidence type="ECO:0000313" key="3">
    <source>
        <dbReference type="Proteomes" id="UP001271789"/>
    </source>
</evidence>